<accession>A0ABY6L907</accession>
<name>A0ABY6L907_9ARAC</name>
<keyword evidence="2" id="KW-1185">Reference proteome</keyword>
<sequence>MSQNYNCVAPEPFNFSNPGDWPKWIRRFERFRQASGLINNPENEQVNMLVYCMGDNADDILLSCKIASDQLENYDGALMQHLNNGYPRYRRRDDGQGTHQVDNRWVVPYNPYLLVRFNAHINVEFCASVKSVKYIFIYLKRQRSPLPSK</sequence>
<dbReference type="Proteomes" id="UP001235939">
    <property type="component" value="Chromosome 13"/>
</dbReference>
<evidence type="ECO:0000313" key="2">
    <source>
        <dbReference type="Proteomes" id="UP001235939"/>
    </source>
</evidence>
<proteinExistence type="predicted"/>
<dbReference type="PANTHER" id="PTHR10492">
    <property type="match status" value="1"/>
</dbReference>
<gene>
    <name evidence="1" type="ORF">LAZ67_13001882</name>
</gene>
<evidence type="ECO:0000313" key="1">
    <source>
        <dbReference type="EMBL" id="UYV75945.1"/>
    </source>
</evidence>
<protein>
    <submittedName>
        <fullName evidence="1">Uncharacterized protein</fullName>
    </submittedName>
</protein>
<dbReference type="EMBL" id="CP092875">
    <property type="protein sequence ID" value="UYV75945.1"/>
    <property type="molecule type" value="Genomic_DNA"/>
</dbReference>
<organism evidence="1 2">
    <name type="scientific">Cordylochernes scorpioides</name>
    <dbReference type="NCBI Taxonomy" id="51811"/>
    <lineage>
        <taxon>Eukaryota</taxon>
        <taxon>Metazoa</taxon>
        <taxon>Ecdysozoa</taxon>
        <taxon>Arthropoda</taxon>
        <taxon>Chelicerata</taxon>
        <taxon>Arachnida</taxon>
        <taxon>Pseudoscorpiones</taxon>
        <taxon>Cheliferoidea</taxon>
        <taxon>Chernetidae</taxon>
        <taxon>Cordylochernes</taxon>
    </lineage>
</organism>
<reference evidence="1 2" key="1">
    <citation type="submission" date="2022-01" db="EMBL/GenBank/DDBJ databases">
        <title>A chromosomal length assembly of Cordylochernes scorpioides.</title>
        <authorList>
            <person name="Zeh D."/>
            <person name="Zeh J."/>
        </authorList>
    </citation>
    <scope>NUCLEOTIDE SEQUENCE [LARGE SCALE GENOMIC DNA]</scope>
    <source>
        <strain evidence="1">IN4F17</strain>
        <tissue evidence="1">Whole Body</tissue>
    </source>
</reference>